<dbReference type="Pfam" id="PF07386">
    <property type="entry name" value="DUF1499"/>
    <property type="match status" value="1"/>
</dbReference>
<keyword evidence="2" id="KW-1185">Reference proteome</keyword>
<dbReference type="Proteomes" id="UP000269157">
    <property type="component" value="Unassembled WGS sequence"/>
</dbReference>
<protein>
    <submittedName>
        <fullName evidence="1">Uncharacterized protein DUF1499</fullName>
    </submittedName>
</protein>
<gene>
    <name evidence="1" type="ORF">BCF46_2523</name>
</gene>
<dbReference type="AlphaFoldDB" id="A0A497VXH0"/>
<proteinExistence type="predicted"/>
<dbReference type="RefSeq" id="WP_121024750.1">
    <property type="nucleotide sequence ID" value="NZ_RCCE01000004.1"/>
</dbReference>
<name>A0A497VXH0_9RHOB</name>
<reference evidence="1 2" key="1">
    <citation type="submission" date="2018-10" db="EMBL/GenBank/DDBJ databases">
        <title>Genomic Encyclopedia of Archaeal and Bacterial Type Strains, Phase II (KMG-II): from individual species to whole genera.</title>
        <authorList>
            <person name="Goeker M."/>
        </authorList>
    </citation>
    <scope>NUCLEOTIDE SEQUENCE [LARGE SCALE GENOMIC DNA]</scope>
    <source>
        <strain evidence="1 2">DSM 29466</strain>
    </source>
</reference>
<sequence>MLKYAALALILLVISAAAVVRLRPITPEAWHVDPEAVASKGEAGHFAVTKDGDIEPYVVQGTMSQIADALQARIEATPGTTLLAGDLKEGFATYITRSKLWGFPDVTNIKLEPMGDQTVVHMAARLVYGKADLGVNEARVRHWLGAVKG</sequence>
<dbReference type="EMBL" id="RCCE01000004">
    <property type="protein sequence ID" value="RLJ41563.1"/>
    <property type="molecule type" value="Genomic_DNA"/>
</dbReference>
<evidence type="ECO:0000313" key="1">
    <source>
        <dbReference type="EMBL" id="RLJ41563.1"/>
    </source>
</evidence>
<evidence type="ECO:0000313" key="2">
    <source>
        <dbReference type="Proteomes" id="UP000269157"/>
    </source>
</evidence>
<dbReference type="InterPro" id="IPR010865">
    <property type="entry name" value="DUF1499"/>
</dbReference>
<accession>A0A497VXH0</accession>
<dbReference type="OrthoDB" id="8479024at2"/>
<organism evidence="1 2">
    <name type="scientific">Litoreibacter meonggei</name>
    <dbReference type="NCBI Taxonomy" id="1049199"/>
    <lineage>
        <taxon>Bacteria</taxon>
        <taxon>Pseudomonadati</taxon>
        <taxon>Pseudomonadota</taxon>
        <taxon>Alphaproteobacteria</taxon>
        <taxon>Rhodobacterales</taxon>
        <taxon>Roseobacteraceae</taxon>
        <taxon>Litoreibacter</taxon>
    </lineage>
</organism>
<comment type="caution">
    <text evidence="1">The sequence shown here is derived from an EMBL/GenBank/DDBJ whole genome shotgun (WGS) entry which is preliminary data.</text>
</comment>